<reference evidence="3" key="1">
    <citation type="submission" date="2023-05" db="EMBL/GenBank/DDBJ databases">
        <title>Mariniplasma microaerophilum sp. nov., a novel anaerobic mollicute isolated from terrestrial mud volcano, Taman Peninsula, Russia.</title>
        <authorList>
            <person name="Khomyakova M.A."/>
            <person name="Merkel A.Y."/>
            <person name="Slobodkin A.I."/>
        </authorList>
    </citation>
    <scope>NUCLEOTIDE SEQUENCE</scope>
    <source>
        <strain evidence="3">M4Ah</strain>
    </source>
</reference>
<sequence>VKTLYKDLLVLAAKSGQSVYENELNKLSNLKSVRASNQNHVMIQEIFRTHWPAFKELYVHKLRPSIIDNVERMIDCKDLSKGHLFYECPSCDQYLLTGLSCHSRFCASCGHKYRDQRSIEIQKKLLKVPHRHFVFSIPFDLRPLFWKCRELFDCLFHSVNQALHFAINPSKADRLRDYRLGFIAFLHTSGRALNPHPHIHVLLAEQVIDLKGHQKHLYFFPFERLRKAFMFIFLRNANHILKANASKNLYREFNILRTKIIKQYKDGFYTYGPKVKEYSRFYNSKKIADYIARYASHPPIAESNILSLNEENGLVTWRYTPHEDKENPVTVVEHAFKFIAKLIRHIHDKGFHQLRYYGFYANKSNRIKGKPKLLLSSSIQHLKSKLKWRTMLLNAFRFDVLLCPCGSKMVLNLDLSYL</sequence>
<dbReference type="Proteomes" id="UP001431532">
    <property type="component" value="Unassembled WGS sequence"/>
</dbReference>
<evidence type="ECO:0000313" key="4">
    <source>
        <dbReference type="Proteomes" id="UP001431532"/>
    </source>
</evidence>
<gene>
    <name evidence="3" type="ORF">QJ521_09645</name>
</gene>
<organism evidence="3 4">
    <name type="scientific">Peloplasma aerotolerans</name>
    <dbReference type="NCBI Taxonomy" id="3044389"/>
    <lineage>
        <taxon>Bacteria</taxon>
        <taxon>Bacillati</taxon>
        <taxon>Mycoplasmatota</taxon>
        <taxon>Mollicutes</taxon>
        <taxon>Acholeplasmatales</taxon>
        <taxon>Acholeplasmataceae</taxon>
        <taxon>Peloplasma</taxon>
    </lineage>
</organism>
<feature type="domain" description="Transposase zinc-binding" evidence="2">
    <location>
        <begin position="46"/>
        <end position="137"/>
    </location>
</feature>
<dbReference type="GO" id="GO:0004803">
    <property type="term" value="F:transposase activity"/>
    <property type="evidence" value="ECO:0007669"/>
    <property type="project" value="InterPro"/>
</dbReference>
<dbReference type="Pfam" id="PF04986">
    <property type="entry name" value="Y2_Tnp"/>
    <property type="match status" value="1"/>
</dbReference>
<dbReference type="PANTHER" id="PTHR37023">
    <property type="entry name" value="TRANSPOSASE"/>
    <property type="match status" value="1"/>
</dbReference>
<name>A0AAW6UAT6_9MOLU</name>
<feature type="domain" description="Transposase IS801/IS1294" evidence="1">
    <location>
        <begin position="181"/>
        <end position="365"/>
    </location>
</feature>
<evidence type="ECO:0000259" key="1">
    <source>
        <dbReference type="Pfam" id="PF04986"/>
    </source>
</evidence>
<dbReference type="GO" id="GO:0006313">
    <property type="term" value="P:DNA transposition"/>
    <property type="evidence" value="ECO:0007669"/>
    <property type="project" value="InterPro"/>
</dbReference>
<dbReference type="RefSeq" id="WP_282840272.1">
    <property type="nucleotide sequence ID" value="NZ_JASCXW010000084.1"/>
</dbReference>
<proteinExistence type="predicted"/>
<dbReference type="InterPro" id="IPR007069">
    <property type="entry name" value="Transposase_32"/>
</dbReference>
<dbReference type="AlphaFoldDB" id="A0AAW6UAT6"/>
<dbReference type="InterPro" id="IPR026889">
    <property type="entry name" value="Zn_Tnp"/>
</dbReference>
<keyword evidence="4" id="KW-1185">Reference proteome</keyword>
<protein>
    <submittedName>
        <fullName evidence="3">Transposase</fullName>
    </submittedName>
</protein>
<feature type="non-terminal residue" evidence="3">
    <location>
        <position position="418"/>
    </location>
</feature>
<evidence type="ECO:0000259" key="2">
    <source>
        <dbReference type="Pfam" id="PF14319"/>
    </source>
</evidence>
<comment type="caution">
    <text evidence="3">The sequence shown here is derived from an EMBL/GenBank/DDBJ whole genome shotgun (WGS) entry which is preliminary data.</text>
</comment>
<evidence type="ECO:0000313" key="3">
    <source>
        <dbReference type="EMBL" id="MDI6453815.1"/>
    </source>
</evidence>
<dbReference type="EMBL" id="JASCXW010000084">
    <property type="protein sequence ID" value="MDI6453815.1"/>
    <property type="molecule type" value="Genomic_DNA"/>
</dbReference>
<dbReference type="PANTHER" id="PTHR37023:SF1">
    <property type="entry name" value="ISSOD25 TRANSPOSASE TNPA_ISSOD25"/>
    <property type="match status" value="1"/>
</dbReference>
<dbReference type="Pfam" id="PF14319">
    <property type="entry name" value="Zn_Tnp_IS91"/>
    <property type="match status" value="1"/>
</dbReference>
<feature type="non-terminal residue" evidence="3">
    <location>
        <position position="1"/>
    </location>
</feature>
<accession>A0AAW6UAT6</accession>
<dbReference type="GO" id="GO:0003677">
    <property type="term" value="F:DNA binding"/>
    <property type="evidence" value="ECO:0007669"/>
    <property type="project" value="InterPro"/>
</dbReference>